<dbReference type="SMART" id="SM00530">
    <property type="entry name" value="HTH_XRE"/>
    <property type="match status" value="1"/>
</dbReference>
<feature type="domain" description="HTH cro/C1-type" evidence="1">
    <location>
        <begin position="18"/>
        <end position="74"/>
    </location>
</feature>
<evidence type="ECO:0000313" key="3">
    <source>
        <dbReference type="Proteomes" id="UP001499978"/>
    </source>
</evidence>
<dbReference type="Proteomes" id="UP001499978">
    <property type="component" value="Unassembled WGS sequence"/>
</dbReference>
<evidence type="ECO:0000259" key="1">
    <source>
        <dbReference type="PROSITE" id="PS50943"/>
    </source>
</evidence>
<dbReference type="PROSITE" id="PS50943">
    <property type="entry name" value="HTH_CROC1"/>
    <property type="match status" value="1"/>
</dbReference>
<name>A0ABP6ARB3_9ACTN</name>
<accession>A0ABP6ARB3</accession>
<dbReference type="InterPro" id="IPR010982">
    <property type="entry name" value="Lambda_DNA-bd_dom_sf"/>
</dbReference>
<dbReference type="EMBL" id="BAAARY010000007">
    <property type="protein sequence ID" value="GAA2521412.1"/>
    <property type="molecule type" value="Genomic_DNA"/>
</dbReference>
<dbReference type="Gene3D" id="1.10.260.40">
    <property type="entry name" value="lambda repressor-like DNA-binding domains"/>
    <property type="match status" value="1"/>
</dbReference>
<comment type="caution">
    <text evidence="2">The sequence shown here is derived from an EMBL/GenBank/DDBJ whole genome shotgun (WGS) entry which is preliminary data.</text>
</comment>
<protein>
    <submittedName>
        <fullName evidence="2">Helix-turn-helix transcriptional regulator</fullName>
    </submittedName>
</protein>
<organism evidence="2 3">
    <name type="scientific">Pilimelia columellifera subsp. columellifera</name>
    <dbReference type="NCBI Taxonomy" id="706583"/>
    <lineage>
        <taxon>Bacteria</taxon>
        <taxon>Bacillati</taxon>
        <taxon>Actinomycetota</taxon>
        <taxon>Actinomycetes</taxon>
        <taxon>Micromonosporales</taxon>
        <taxon>Micromonosporaceae</taxon>
        <taxon>Pilimelia</taxon>
    </lineage>
</organism>
<gene>
    <name evidence="2" type="ORF">GCM10010201_19120</name>
</gene>
<evidence type="ECO:0000313" key="2">
    <source>
        <dbReference type="EMBL" id="GAA2521412.1"/>
    </source>
</evidence>
<proteinExistence type="predicted"/>
<dbReference type="CDD" id="cd00093">
    <property type="entry name" value="HTH_XRE"/>
    <property type="match status" value="1"/>
</dbReference>
<sequence length="301" mass="33850">MTDLHGSTLLRRHIGRRFEALRLRAGLTQAQAAEALERGRATIGRIEDGDERVRFRTNDVRAMLDLYGAPEAEREVLLGMTAETRNGRHKSWWHDYTETELPNWFGLYVSLEDGAETIRQFEAELVPGLLQTRAYAEELTGIPDGYLDAQERERRVNVRMERQSVLTRPRAPRLDVILSEAVLRREVGGAARMADQLDSLIESSKQANISVRVVPFAAGVHGGMAAVAPFTILDFPVDRLSGEPIEPPMAYAESLTGAMYLTRNDEVRAYQGVWNDLERRALDETSSKDMITTICKEYTSG</sequence>
<dbReference type="Pfam" id="PF13560">
    <property type="entry name" value="HTH_31"/>
    <property type="match status" value="1"/>
</dbReference>
<dbReference type="InterPro" id="IPR001387">
    <property type="entry name" value="Cro/C1-type_HTH"/>
</dbReference>
<dbReference type="Pfam" id="PF19054">
    <property type="entry name" value="DUF5753"/>
    <property type="match status" value="1"/>
</dbReference>
<dbReference type="InterPro" id="IPR043917">
    <property type="entry name" value="DUF5753"/>
</dbReference>
<dbReference type="SUPFAM" id="SSF47413">
    <property type="entry name" value="lambda repressor-like DNA-binding domains"/>
    <property type="match status" value="1"/>
</dbReference>
<reference evidence="3" key="1">
    <citation type="journal article" date="2019" name="Int. J. Syst. Evol. Microbiol.">
        <title>The Global Catalogue of Microorganisms (GCM) 10K type strain sequencing project: providing services to taxonomists for standard genome sequencing and annotation.</title>
        <authorList>
            <consortium name="The Broad Institute Genomics Platform"/>
            <consortium name="The Broad Institute Genome Sequencing Center for Infectious Disease"/>
            <person name="Wu L."/>
            <person name="Ma J."/>
        </authorList>
    </citation>
    <scope>NUCLEOTIDE SEQUENCE [LARGE SCALE GENOMIC DNA]</scope>
    <source>
        <strain evidence="3">JCM 3367</strain>
    </source>
</reference>
<keyword evidence="3" id="KW-1185">Reference proteome</keyword>